<organism evidence="1 2">
    <name type="scientific">Entamoeba invadens IP1</name>
    <dbReference type="NCBI Taxonomy" id="370355"/>
    <lineage>
        <taxon>Eukaryota</taxon>
        <taxon>Amoebozoa</taxon>
        <taxon>Evosea</taxon>
        <taxon>Archamoebae</taxon>
        <taxon>Mastigamoebida</taxon>
        <taxon>Entamoebidae</taxon>
        <taxon>Entamoeba</taxon>
    </lineage>
</organism>
<evidence type="ECO:0000313" key="1">
    <source>
        <dbReference type="EMBL" id="ELP89601.1"/>
    </source>
</evidence>
<dbReference type="KEGG" id="eiv:EIN_526160"/>
<reference evidence="1 2" key="1">
    <citation type="submission" date="2012-10" db="EMBL/GenBank/DDBJ databases">
        <authorList>
            <person name="Zafar N."/>
            <person name="Inman J."/>
            <person name="Hall N."/>
            <person name="Lorenzi H."/>
            <person name="Caler E."/>
        </authorList>
    </citation>
    <scope>NUCLEOTIDE SEQUENCE [LARGE SCALE GENOMIC DNA]</scope>
    <source>
        <strain evidence="1 2">IP1</strain>
    </source>
</reference>
<evidence type="ECO:0008006" key="3">
    <source>
        <dbReference type="Google" id="ProtNLM"/>
    </source>
</evidence>
<accession>A0A0A1U8Z0</accession>
<protein>
    <recommendedName>
        <fullName evidence="3">F-box domain-containing protein</fullName>
    </recommendedName>
</protein>
<gene>
    <name evidence="1" type="ORF">EIN_526160</name>
</gene>
<dbReference type="RefSeq" id="XP_004256372.1">
    <property type="nucleotide sequence ID" value="XM_004256324.1"/>
</dbReference>
<dbReference type="GeneID" id="14888566"/>
<proteinExistence type="predicted"/>
<evidence type="ECO:0000313" key="2">
    <source>
        <dbReference type="Proteomes" id="UP000014680"/>
    </source>
</evidence>
<sequence length="294" mass="33958">MSTEQLTQKKRLEPFYLMNVVLYIDSFNTLQKFHMVSKATNQAIISLKTNPELGQSSIRIAIAYNGFNKLKLIKKELNIFTGIETLNLPSDILTQLDSSTYNQVELIQVNKYIQLMDKDNTTGKQQILKDLAPKLCKVAFDVMNAEFLLSTTFEKLREVTINVALFTITEDSITKYLEFIKETKCIKKATIIFNGNKVVAISKFLENYKSEVLAVHLQCFMLYELDPSRLLEMADKTDFPVAVWDTTVCKLENWMLDKRIVVLPVVHNRMHVTSAMENSPLYKQFKEKYLIQLN</sequence>
<dbReference type="EMBL" id="KB206604">
    <property type="protein sequence ID" value="ELP89601.1"/>
    <property type="molecule type" value="Genomic_DNA"/>
</dbReference>
<dbReference type="AlphaFoldDB" id="A0A0A1U8Z0"/>
<dbReference type="Proteomes" id="UP000014680">
    <property type="component" value="Unassembled WGS sequence"/>
</dbReference>
<keyword evidence="2" id="KW-1185">Reference proteome</keyword>
<dbReference type="VEuPathDB" id="AmoebaDB:EIN_526160"/>
<name>A0A0A1U8Z0_ENTIV</name>